<comment type="caution">
    <text evidence="3">The sequence shown here is derived from an EMBL/GenBank/DDBJ whole genome shotgun (WGS) entry which is preliminary data.</text>
</comment>
<feature type="compositionally biased region" description="Polar residues" evidence="1">
    <location>
        <begin position="1"/>
        <end position="21"/>
    </location>
</feature>
<dbReference type="Proteomes" id="UP000580250">
    <property type="component" value="Unassembled WGS sequence"/>
</dbReference>
<evidence type="ECO:0000256" key="2">
    <source>
        <dbReference type="SAM" id="Phobius"/>
    </source>
</evidence>
<feature type="region of interest" description="Disordered" evidence="1">
    <location>
        <begin position="1"/>
        <end position="33"/>
    </location>
</feature>
<proteinExistence type="predicted"/>
<name>A0A6V7WS49_MELEN</name>
<sequence>MEETNSRTQKQQIQKQLSPTHSGSGGLRGGGIRPRLSIRDETLVNFGKKLESRIGPISLFCLVTIATVLIINTIYHESANGTLVELIEGILKEILELQQKEVAQFVGIESSTTTTTSFIKTTVIAETGTLSTEGNESISKGKVCMKHVFHLSFDLPDFQIFHYIGKIFLVSRFLNFRLLNLLSPLKSVSANQRRIPNLLPNLLETSPTTKSTADSLRPIVLRRTEQISELNLYKERFHETDQKIILIILICILGILLSIAGIIICRRRGGIQASKSSRIAYGMILAAICLLLIIQLFMFIITLLPNAFAFHSLVDKLLDFYLTSEVPEDKRKALSDPIENNFGCKLKVEHQLLEQMGIQEPCAPKIKDRLLAPYIVLFLILIALSPFLYIIFIIVWLKKLKNVKPILNARQKVAASNEARMRRFKEKIENI</sequence>
<evidence type="ECO:0000313" key="3">
    <source>
        <dbReference type="EMBL" id="CAD2189850.1"/>
    </source>
</evidence>
<organism evidence="3 4">
    <name type="scientific">Meloidogyne enterolobii</name>
    <name type="common">Root-knot nematode worm</name>
    <name type="synonym">Meloidogyne mayaguensis</name>
    <dbReference type="NCBI Taxonomy" id="390850"/>
    <lineage>
        <taxon>Eukaryota</taxon>
        <taxon>Metazoa</taxon>
        <taxon>Ecdysozoa</taxon>
        <taxon>Nematoda</taxon>
        <taxon>Chromadorea</taxon>
        <taxon>Rhabditida</taxon>
        <taxon>Tylenchina</taxon>
        <taxon>Tylenchomorpha</taxon>
        <taxon>Tylenchoidea</taxon>
        <taxon>Meloidogynidae</taxon>
        <taxon>Meloidogyninae</taxon>
        <taxon>Meloidogyne</taxon>
    </lineage>
</organism>
<gene>
    <name evidence="3" type="ORF">MENT_LOCUS42596</name>
</gene>
<feature type="compositionally biased region" description="Gly residues" evidence="1">
    <location>
        <begin position="23"/>
        <end position="32"/>
    </location>
</feature>
<reference evidence="3 4" key="1">
    <citation type="submission" date="2020-08" db="EMBL/GenBank/DDBJ databases">
        <authorList>
            <person name="Koutsovoulos G."/>
            <person name="Danchin GJ E."/>
        </authorList>
    </citation>
    <scope>NUCLEOTIDE SEQUENCE [LARGE SCALE GENOMIC DNA]</scope>
</reference>
<protein>
    <submittedName>
        <fullName evidence="3">Uncharacterized protein</fullName>
    </submittedName>
</protein>
<accession>A0A6V7WS49</accession>
<feature type="transmembrane region" description="Helical" evidence="2">
    <location>
        <begin position="279"/>
        <end position="304"/>
    </location>
</feature>
<keyword evidence="2" id="KW-1133">Transmembrane helix</keyword>
<dbReference type="OrthoDB" id="5834143at2759"/>
<keyword evidence="2" id="KW-0472">Membrane</keyword>
<evidence type="ECO:0000256" key="1">
    <source>
        <dbReference type="SAM" id="MobiDB-lite"/>
    </source>
</evidence>
<keyword evidence="2" id="KW-0812">Transmembrane</keyword>
<feature type="transmembrane region" description="Helical" evidence="2">
    <location>
        <begin position="57"/>
        <end position="75"/>
    </location>
</feature>
<evidence type="ECO:0000313" key="4">
    <source>
        <dbReference type="Proteomes" id="UP000580250"/>
    </source>
</evidence>
<feature type="transmembrane region" description="Helical" evidence="2">
    <location>
        <begin position="244"/>
        <end position="267"/>
    </location>
</feature>
<dbReference type="EMBL" id="CAJEWN010000774">
    <property type="protein sequence ID" value="CAD2189850.1"/>
    <property type="molecule type" value="Genomic_DNA"/>
</dbReference>
<feature type="transmembrane region" description="Helical" evidence="2">
    <location>
        <begin position="374"/>
        <end position="397"/>
    </location>
</feature>
<dbReference type="AlphaFoldDB" id="A0A6V7WS49"/>